<feature type="signal peptide" evidence="5">
    <location>
        <begin position="1"/>
        <end position="23"/>
    </location>
</feature>
<protein>
    <recommendedName>
        <fullName evidence="5">UDP-glucuronosyltransferase</fullName>
        <ecNumber evidence="5">2.4.1.17</ecNumber>
    </recommendedName>
</protein>
<keyword evidence="5" id="KW-0812">Transmembrane</keyword>
<dbReference type="InterPro" id="IPR050271">
    <property type="entry name" value="UDP-glycosyltransferase"/>
</dbReference>
<dbReference type="InterPro" id="IPR002213">
    <property type="entry name" value="UDP_glucos_trans"/>
</dbReference>
<dbReference type="InterPro" id="IPR035595">
    <property type="entry name" value="UDP_glycos_trans_CS"/>
</dbReference>
<dbReference type="EC" id="2.4.1.17" evidence="5"/>
<sequence>MQVSKVQLVALLLLLSCGMYSHGSKILVIAPLAGKSHWQFFGEIIKTLADHGHQITSLTSMPMISHNNVTEIDIEFDMSPLIPNTFENRGWWAGFSMMAKVPGMCTEALSRKNVRDIKIEEYDLVFISLFVNDCFFGLLDNTEVPVISMSPNTLVTTFHDIVGNVDFPSFVPMMTLPMKHPMTFTQRLLNTLANLFSYALTKFYYHPSIEKACKDAGLCPRDMRSIQDIAAKSAFVFINNVQALETPVRPYVPAVIHAGGLNCRPAQPLPEDLASWIEGSGDAGTIYFSLGSIVKPKDMPENFREVFVKVFATLPQRVIWKWDEASMPGLPPNVKLAKWLPQQDILGHPKVHLFITHGGLFSTLEAIYHAVPILGFPVFADQGSNMIKSTADGIAETIEWDDLTEELLNNTVQKMLTDLKYQKTVNHRSQLMRDQPMSPRDVVVYWTEYAIRHKGAPHLQSPVKGMAWYQIYNVDVWLSLIVISIACLYLDIKIIIALVRRCCYRTKTTGELKKKKE</sequence>
<accession>A0A8B7PDB7</accession>
<dbReference type="AlphaFoldDB" id="A0A8B7PDB7"/>
<reference evidence="7" key="1">
    <citation type="submission" date="2025-08" db="UniProtKB">
        <authorList>
            <consortium name="RefSeq"/>
        </authorList>
    </citation>
    <scope>IDENTIFICATION</scope>
    <source>
        <tissue evidence="7">Whole organism</tissue>
    </source>
</reference>
<keyword evidence="5" id="KW-0472">Membrane</keyword>
<comment type="similarity">
    <text evidence="1 4">Belongs to the UDP-glycosyltransferase family.</text>
</comment>
<dbReference type="Gene3D" id="3.40.50.2000">
    <property type="entry name" value="Glycogen Phosphorylase B"/>
    <property type="match status" value="1"/>
</dbReference>
<feature type="transmembrane region" description="Helical" evidence="5">
    <location>
        <begin position="476"/>
        <end position="499"/>
    </location>
</feature>
<dbReference type="OrthoDB" id="6345490at2759"/>
<dbReference type="GO" id="GO:0015020">
    <property type="term" value="F:glucuronosyltransferase activity"/>
    <property type="evidence" value="ECO:0007669"/>
    <property type="project" value="UniProtKB-EC"/>
</dbReference>
<dbReference type="PANTHER" id="PTHR48043:SF159">
    <property type="entry name" value="EG:EG0003.4 PROTEIN-RELATED"/>
    <property type="match status" value="1"/>
</dbReference>
<dbReference type="PROSITE" id="PS51257">
    <property type="entry name" value="PROKAR_LIPOPROTEIN"/>
    <property type="match status" value="1"/>
</dbReference>
<keyword evidence="6" id="KW-1185">Reference proteome</keyword>
<dbReference type="GeneID" id="108679910"/>
<dbReference type="FunFam" id="3.40.50.2000:FF:000050">
    <property type="entry name" value="UDP-glucuronosyltransferase"/>
    <property type="match status" value="1"/>
</dbReference>
<evidence type="ECO:0000313" key="6">
    <source>
        <dbReference type="Proteomes" id="UP000694843"/>
    </source>
</evidence>
<feature type="chain" id="PRO_5036530251" description="UDP-glucuronosyltransferase" evidence="5">
    <location>
        <begin position="24"/>
        <end position="517"/>
    </location>
</feature>
<dbReference type="PANTHER" id="PTHR48043">
    <property type="entry name" value="EG:EG0003.4 PROTEIN-RELATED"/>
    <property type="match status" value="1"/>
</dbReference>
<evidence type="ECO:0000256" key="1">
    <source>
        <dbReference type="ARBA" id="ARBA00009995"/>
    </source>
</evidence>
<name>A0A8B7PDB7_HYAAZ</name>
<dbReference type="SUPFAM" id="SSF53756">
    <property type="entry name" value="UDP-Glycosyltransferase/glycogen phosphorylase"/>
    <property type="match status" value="1"/>
</dbReference>
<dbReference type="PROSITE" id="PS00375">
    <property type="entry name" value="UDPGT"/>
    <property type="match status" value="1"/>
</dbReference>
<dbReference type="Pfam" id="PF00201">
    <property type="entry name" value="UDPGT"/>
    <property type="match status" value="1"/>
</dbReference>
<dbReference type="Proteomes" id="UP000694843">
    <property type="component" value="Unplaced"/>
</dbReference>
<keyword evidence="2 4" id="KW-0328">Glycosyltransferase</keyword>
<dbReference type="GO" id="GO:0016020">
    <property type="term" value="C:membrane"/>
    <property type="evidence" value="ECO:0007669"/>
    <property type="project" value="UniProtKB-SubCell"/>
</dbReference>
<dbReference type="CDD" id="cd03784">
    <property type="entry name" value="GT1_Gtf-like"/>
    <property type="match status" value="1"/>
</dbReference>
<dbReference type="RefSeq" id="XP_018024139.1">
    <property type="nucleotide sequence ID" value="XM_018168650.2"/>
</dbReference>
<keyword evidence="5" id="KW-0732">Signal</keyword>
<organism evidence="6 7">
    <name type="scientific">Hyalella azteca</name>
    <name type="common">Amphipod</name>
    <dbReference type="NCBI Taxonomy" id="294128"/>
    <lineage>
        <taxon>Eukaryota</taxon>
        <taxon>Metazoa</taxon>
        <taxon>Ecdysozoa</taxon>
        <taxon>Arthropoda</taxon>
        <taxon>Crustacea</taxon>
        <taxon>Multicrustacea</taxon>
        <taxon>Malacostraca</taxon>
        <taxon>Eumalacostraca</taxon>
        <taxon>Peracarida</taxon>
        <taxon>Amphipoda</taxon>
        <taxon>Senticaudata</taxon>
        <taxon>Talitrida</taxon>
        <taxon>Talitroidea</taxon>
        <taxon>Hyalellidae</taxon>
        <taxon>Hyalella</taxon>
    </lineage>
</organism>
<evidence type="ECO:0000256" key="4">
    <source>
        <dbReference type="RuleBase" id="RU003718"/>
    </source>
</evidence>
<gene>
    <name evidence="7" type="primary">LOC108679910</name>
</gene>
<comment type="catalytic activity">
    <reaction evidence="5">
        <text>glucuronate acceptor + UDP-alpha-D-glucuronate = acceptor beta-D-glucuronoside + UDP + H(+)</text>
        <dbReference type="Rhea" id="RHEA:21032"/>
        <dbReference type="ChEBI" id="CHEBI:15378"/>
        <dbReference type="ChEBI" id="CHEBI:58052"/>
        <dbReference type="ChEBI" id="CHEBI:58223"/>
        <dbReference type="ChEBI" id="CHEBI:132367"/>
        <dbReference type="ChEBI" id="CHEBI:132368"/>
        <dbReference type="EC" id="2.4.1.17"/>
    </reaction>
</comment>
<evidence type="ECO:0000256" key="3">
    <source>
        <dbReference type="ARBA" id="ARBA00022679"/>
    </source>
</evidence>
<evidence type="ECO:0000313" key="7">
    <source>
        <dbReference type="RefSeq" id="XP_018024139.1"/>
    </source>
</evidence>
<proteinExistence type="inferred from homology"/>
<evidence type="ECO:0000256" key="2">
    <source>
        <dbReference type="ARBA" id="ARBA00022676"/>
    </source>
</evidence>
<dbReference type="KEGG" id="hazt:108679910"/>
<comment type="subcellular location">
    <subcellularLocation>
        <location evidence="5">Membrane</location>
        <topology evidence="5">Single-pass membrane protein</topology>
    </subcellularLocation>
</comment>
<keyword evidence="5" id="KW-1133">Transmembrane helix</keyword>
<evidence type="ECO:0000256" key="5">
    <source>
        <dbReference type="RuleBase" id="RU362059"/>
    </source>
</evidence>
<keyword evidence="3 4" id="KW-0808">Transferase</keyword>